<protein>
    <submittedName>
        <fullName evidence="2">DUF3710 domain-containing protein</fullName>
    </submittedName>
</protein>
<dbReference type="Proteomes" id="UP001500839">
    <property type="component" value="Unassembled WGS sequence"/>
</dbReference>
<evidence type="ECO:0000313" key="3">
    <source>
        <dbReference type="Proteomes" id="UP001500839"/>
    </source>
</evidence>
<feature type="compositionally biased region" description="Low complexity" evidence="1">
    <location>
        <begin position="260"/>
        <end position="287"/>
    </location>
</feature>
<dbReference type="RefSeq" id="WP_307810885.1">
    <property type="nucleotide sequence ID" value="NZ_BAABKQ010000001.1"/>
</dbReference>
<gene>
    <name evidence="2" type="ORF">GCM10023353_21800</name>
</gene>
<proteinExistence type="predicted"/>
<organism evidence="2 3">
    <name type="scientific">Tomitella cavernea</name>
    <dbReference type="NCBI Taxonomy" id="1387982"/>
    <lineage>
        <taxon>Bacteria</taxon>
        <taxon>Bacillati</taxon>
        <taxon>Actinomycetota</taxon>
        <taxon>Actinomycetes</taxon>
        <taxon>Mycobacteriales</taxon>
        <taxon>Tomitella</taxon>
    </lineage>
</organism>
<evidence type="ECO:0000313" key="2">
    <source>
        <dbReference type="EMBL" id="GAA4815632.1"/>
    </source>
</evidence>
<accession>A0ABP9CQL5</accession>
<dbReference type="InterPro" id="IPR022183">
    <property type="entry name" value="DUF3710"/>
</dbReference>
<keyword evidence="3" id="KW-1185">Reference proteome</keyword>
<sequence length="332" mass="34433">MTVFGRKKRNEAQATDDGQPGQNPTEQHEAGTEPDAPPAQDAPGAQDTPPAQDAADAEVSGDGASGAPEDEPAESQDRSDGPFDEAEVEGLEELAAESRVLDLGSVLIPVPEGGQVQVEMAPNGSVNGVFVTVGGGRVTMAAFAAPKSPGQWRSVITELAESVRGDGATASVRTGPWGRELHAASANGDVRFIGVDGPRWMLRGVAIGPTGSVGDDAELTGVAREMISGAVVRRGTEPMPVRSPLTVTLPQELAQQLAQAQQQRAAQTQSEQQRAAMEQLQQRQQQMSDALREASHGAQGGVETGGDSAAPPAPRQNPNGSAMQQFRRGNGA</sequence>
<feature type="compositionally biased region" description="Low complexity" evidence="1">
    <location>
        <begin position="38"/>
        <end position="54"/>
    </location>
</feature>
<dbReference type="Pfam" id="PF12502">
    <property type="entry name" value="DUF3710"/>
    <property type="match status" value="1"/>
</dbReference>
<evidence type="ECO:0000256" key="1">
    <source>
        <dbReference type="SAM" id="MobiDB-lite"/>
    </source>
</evidence>
<comment type="caution">
    <text evidence="2">The sequence shown here is derived from an EMBL/GenBank/DDBJ whole genome shotgun (WGS) entry which is preliminary data.</text>
</comment>
<feature type="region of interest" description="Disordered" evidence="1">
    <location>
        <begin position="1"/>
        <end position="87"/>
    </location>
</feature>
<feature type="region of interest" description="Disordered" evidence="1">
    <location>
        <begin position="260"/>
        <end position="332"/>
    </location>
</feature>
<dbReference type="EMBL" id="BAABKQ010000001">
    <property type="protein sequence ID" value="GAA4815632.1"/>
    <property type="molecule type" value="Genomic_DNA"/>
</dbReference>
<name>A0ABP9CQL5_9ACTN</name>
<reference evidence="3" key="1">
    <citation type="journal article" date="2019" name="Int. J. Syst. Evol. Microbiol.">
        <title>The Global Catalogue of Microorganisms (GCM) 10K type strain sequencing project: providing services to taxonomists for standard genome sequencing and annotation.</title>
        <authorList>
            <consortium name="The Broad Institute Genomics Platform"/>
            <consortium name="The Broad Institute Genome Sequencing Center for Infectious Disease"/>
            <person name="Wu L."/>
            <person name="Ma J."/>
        </authorList>
    </citation>
    <scope>NUCLEOTIDE SEQUENCE [LARGE SCALE GENOMIC DNA]</scope>
    <source>
        <strain evidence="3">JCM 18542</strain>
    </source>
</reference>